<dbReference type="AlphaFoldDB" id="A0A1F6VRG8"/>
<organism evidence="2 3">
    <name type="scientific">Candidatus Nomurabacteria bacterium RIFCSPHIGHO2_02_FULL_38_15</name>
    <dbReference type="NCBI Taxonomy" id="1801752"/>
    <lineage>
        <taxon>Bacteria</taxon>
        <taxon>Candidatus Nomuraibacteriota</taxon>
    </lineage>
</organism>
<dbReference type="EMBL" id="MFUC01000013">
    <property type="protein sequence ID" value="OGI72035.1"/>
    <property type="molecule type" value="Genomic_DNA"/>
</dbReference>
<accession>A0A1F6VRG8</accession>
<name>A0A1F6VRG8_9BACT</name>
<evidence type="ECO:0000313" key="3">
    <source>
        <dbReference type="Proteomes" id="UP000179686"/>
    </source>
</evidence>
<dbReference type="STRING" id="1801752.A3J61_01500"/>
<evidence type="ECO:0000313" key="2">
    <source>
        <dbReference type="EMBL" id="OGI72035.1"/>
    </source>
</evidence>
<proteinExistence type="predicted"/>
<comment type="caution">
    <text evidence="2">The sequence shown here is derived from an EMBL/GenBank/DDBJ whole genome shotgun (WGS) entry which is preliminary data.</text>
</comment>
<reference evidence="2 3" key="1">
    <citation type="journal article" date="2016" name="Nat. Commun.">
        <title>Thousands of microbial genomes shed light on interconnected biogeochemical processes in an aquifer system.</title>
        <authorList>
            <person name="Anantharaman K."/>
            <person name="Brown C.T."/>
            <person name="Hug L.A."/>
            <person name="Sharon I."/>
            <person name="Castelle C.J."/>
            <person name="Probst A.J."/>
            <person name="Thomas B.C."/>
            <person name="Singh A."/>
            <person name="Wilkins M.J."/>
            <person name="Karaoz U."/>
            <person name="Brodie E.L."/>
            <person name="Williams K.H."/>
            <person name="Hubbard S.S."/>
            <person name="Banfield J.F."/>
        </authorList>
    </citation>
    <scope>NUCLEOTIDE SEQUENCE [LARGE SCALE GENOMIC DNA]</scope>
</reference>
<feature type="coiled-coil region" evidence="1">
    <location>
        <begin position="13"/>
        <end position="100"/>
    </location>
</feature>
<dbReference type="Proteomes" id="UP000179686">
    <property type="component" value="Unassembled WGS sequence"/>
</dbReference>
<protein>
    <submittedName>
        <fullName evidence="2">Uncharacterized protein</fullName>
    </submittedName>
</protein>
<evidence type="ECO:0000256" key="1">
    <source>
        <dbReference type="SAM" id="Coils"/>
    </source>
</evidence>
<gene>
    <name evidence="2" type="ORF">A3J61_01500</name>
</gene>
<sequence length="103" mass="11398">MENTNIEHPEINNVQLENERALAEKVISNLKIQIGKNEDFLYDPAAGASELETAKAELEVLKADLVMAEAGLSNLNNAYNAELEIKLKEIETKLEGLNFEQAA</sequence>
<keyword evidence="1" id="KW-0175">Coiled coil</keyword>